<reference evidence="1" key="1">
    <citation type="submission" date="2018-02" db="EMBL/GenBank/DDBJ databases">
        <title>Rhizophora mucronata_Transcriptome.</title>
        <authorList>
            <person name="Meera S.P."/>
            <person name="Sreeshan A."/>
            <person name="Augustine A."/>
        </authorList>
    </citation>
    <scope>NUCLEOTIDE SEQUENCE</scope>
    <source>
        <tissue evidence="1">Leaf</tissue>
    </source>
</reference>
<accession>A0A2P2QWM5</accession>
<protein>
    <submittedName>
        <fullName evidence="1">Uncharacterized protein</fullName>
    </submittedName>
</protein>
<dbReference type="AlphaFoldDB" id="A0A2P2QWM5"/>
<organism evidence="1">
    <name type="scientific">Rhizophora mucronata</name>
    <name type="common">Asiatic mangrove</name>
    <dbReference type="NCBI Taxonomy" id="61149"/>
    <lineage>
        <taxon>Eukaryota</taxon>
        <taxon>Viridiplantae</taxon>
        <taxon>Streptophyta</taxon>
        <taxon>Embryophyta</taxon>
        <taxon>Tracheophyta</taxon>
        <taxon>Spermatophyta</taxon>
        <taxon>Magnoliopsida</taxon>
        <taxon>eudicotyledons</taxon>
        <taxon>Gunneridae</taxon>
        <taxon>Pentapetalae</taxon>
        <taxon>rosids</taxon>
        <taxon>fabids</taxon>
        <taxon>Malpighiales</taxon>
        <taxon>Rhizophoraceae</taxon>
        <taxon>Rhizophora</taxon>
    </lineage>
</organism>
<evidence type="ECO:0000313" key="1">
    <source>
        <dbReference type="EMBL" id="MBX71383.1"/>
    </source>
</evidence>
<proteinExistence type="predicted"/>
<sequence length="27" mass="3175">MQAFASAHFYTINLILKANRPKFCYLL</sequence>
<dbReference type="EMBL" id="GGEC01090899">
    <property type="protein sequence ID" value="MBX71383.1"/>
    <property type="molecule type" value="Transcribed_RNA"/>
</dbReference>
<name>A0A2P2QWM5_RHIMU</name>